<evidence type="ECO:0000256" key="1">
    <source>
        <dbReference type="SAM" id="MobiDB-lite"/>
    </source>
</evidence>
<reference evidence="2 3" key="1">
    <citation type="submission" date="2024-04" db="EMBL/GenBank/DDBJ databases">
        <authorList>
            <person name="Fracassetti M."/>
        </authorList>
    </citation>
    <scope>NUCLEOTIDE SEQUENCE [LARGE SCALE GENOMIC DNA]</scope>
</reference>
<organism evidence="2 3">
    <name type="scientific">Linum trigynum</name>
    <dbReference type="NCBI Taxonomy" id="586398"/>
    <lineage>
        <taxon>Eukaryota</taxon>
        <taxon>Viridiplantae</taxon>
        <taxon>Streptophyta</taxon>
        <taxon>Embryophyta</taxon>
        <taxon>Tracheophyta</taxon>
        <taxon>Spermatophyta</taxon>
        <taxon>Magnoliopsida</taxon>
        <taxon>eudicotyledons</taxon>
        <taxon>Gunneridae</taxon>
        <taxon>Pentapetalae</taxon>
        <taxon>rosids</taxon>
        <taxon>fabids</taxon>
        <taxon>Malpighiales</taxon>
        <taxon>Linaceae</taxon>
        <taxon>Linum</taxon>
    </lineage>
</organism>
<sequence>MLRRTKESQFQSRYTRRETKKEMKEREMKCIKIMNSEKTQSDVLVSNKGEHVKNNKEEAKQPPPKTAGNPKDSDISSFDISPLNHPSPPPNINITTATTSQQPEEPRKRRIVMKNVYGPYKKAKISTPPEDTTSPQLKNQPFIEWSNLYSNSQERLLEINAYLTAYIDDLNTPVSQPIPGMSSSAANAPVEIKYGAIDAIPIAIMVTPIQTTPNEVFTDILEYIRCKDKRIVSE</sequence>
<dbReference type="AlphaFoldDB" id="A0AAV2CVC6"/>
<accession>A0AAV2CVC6</accession>
<name>A0AAV2CVC6_9ROSI</name>
<evidence type="ECO:0000313" key="3">
    <source>
        <dbReference type="Proteomes" id="UP001497516"/>
    </source>
</evidence>
<evidence type="ECO:0000313" key="2">
    <source>
        <dbReference type="EMBL" id="CAL1360333.1"/>
    </source>
</evidence>
<dbReference type="EMBL" id="OZ034814">
    <property type="protein sequence ID" value="CAL1360333.1"/>
    <property type="molecule type" value="Genomic_DNA"/>
</dbReference>
<feature type="compositionally biased region" description="Basic and acidic residues" evidence="1">
    <location>
        <begin position="15"/>
        <end position="30"/>
    </location>
</feature>
<proteinExistence type="predicted"/>
<feature type="compositionally biased region" description="Basic and acidic residues" evidence="1">
    <location>
        <begin position="48"/>
        <end position="60"/>
    </location>
</feature>
<protein>
    <submittedName>
        <fullName evidence="2">Uncharacterized protein</fullName>
    </submittedName>
</protein>
<gene>
    <name evidence="2" type="ORF">LTRI10_LOCUS7775</name>
</gene>
<dbReference type="Proteomes" id="UP001497516">
    <property type="component" value="Chromosome 10"/>
</dbReference>
<keyword evidence="3" id="KW-1185">Reference proteome</keyword>
<feature type="region of interest" description="Disordered" evidence="1">
    <location>
        <begin position="1"/>
        <end position="111"/>
    </location>
</feature>